<dbReference type="AlphaFoldDB" id="A0A814NIL2"/>
<evidence type="ECO:0000259" key="2">
    <source>
        <dbReference type="PROSITE" id="PS50222"/>
    </source>
</evidence>
<dbReference type="Proteomes" id="UP000663832">
    <property type="component" value="Unassembled WGS sequence"/>
</dbReference>
<keyword evidence="5" id="KW-1185">Reference proteome</keyword>
<dbReference type="EMBL" id="CAJNOM010004321">
    <property type="protein sequence ID" value="CAF1654659.1"/>
    <property type="molecule type" value="Genomic_DNA"/>
</dbReference>
<dbReference type="Gene3D" id="1.10.238.10">
    <property type="entry name" value="EF-hand"/>
    <property type="match status" value="1"/>
</dbReference>
<dbReference type="InterPro" id="IPR002048">
    <property type="entry name" value="EF_hand_dom"/>
</dbReference>
<dbReference type="InterPro" id="IPR018247">
    <property type="entry name" value="EF_Hand_1_Ca_BS"/>
</dbReference>
<dbReference type="EMBL" id="CAJNOI010000121">
    <property type="protein sequence ID" value="CAF1092625.1"/>
    <property type="molecule type" value="Genomic_DNA"/>
</dbReference>
<reference evidence="3" key="1">
    <citation type="submission" date="2021-02" db="EMBL/GenBank/DDBJ databases">
        <authorList>
            <person name="Nowell W R."/>
        </authorList>
    </citation>
    <scope>NUCLEOTIDE SEQUENCE</scope>
</reference>
<evidence type="ECO:0000313" key="6">
    <source>
        <dbReference type="Proteomes" id="UP000663877"/>
    </source>
</evidence>
<protein>
    <recommendedName>
        <fullName evidence="2">EF-hand domain-containing protein</fullName>
    </recommendedName>
</protein>
<accession>A0A814NIL2</accession>
<evidence type="ECO:0000313" key="3">
    <source>
        <dbReference type="EMBL" id="CAF1092625.1"/>
    </source>
</evidence>
<organism evidence="3 6">
    <name type="scientific">Adineta steineri</name>
    <dbReference type="NCBI Taxonomy" id="433720"/>
    <lineage>
        <taxon>Eukaryota</taxon>
        <taxon>Metazoa</taxon>
        <taxon>Spiralia</taxon>
        <taxon>Gnathifera</taxon>
        <taxon>Rotifera</taxon>
        <taxon>Eurotatoria</taxon>
        <taxon>Bdelloidea</taxon>
        <taxon>Adinetida</taxon>
        <taxon>Adinetidae</taxon>
        <taxon>Adineta</taxon>
    </lineage>
</organism>
<evidence type="ECO:0000313" key="4">
    <source>
        <dbReference type="EMBL" id="CAF1654659.1"/>
    </source>
</evidence>
<feature type="domain" description="EF-hand" evidence="2">
    <location>
        <begin position="78"/>
        <end position="113"/>
    </location>
</feature>
<dbReference type="Proteomes" id="UP000663877">
    <property type="component" value="Unassembled WGS sequence"/>
</dbReference>
<evidence type="ECO:0000256" key="1">
    <source>
        <dbReference type="ARBA" id="ARBA00022837"/>
    </source>
</evidence>
<dbReference type="Pfam" id="PF13499">
    <property type="entry name" value="EF-hand_7"/>
    <property type="match status" value="1"/>
</dbReference>
<dbReference type="GO" id="GO:0005509">
    <property type="term" value="F:calcium ion binding"/>
    <property type="evidence" value="ECO:0007669"/>
    <property type="project" value="InterPro"/>
</dbReference>
<dbReference type="PROSITE" id="PS50222">
    <property type="entry name" value="EF_HAND_2"/>
    <property type="match status" value="1"/>
</dbReference>
<dbReference type="SMART" id="SM00054">
    <property type="entry name" value="EFh"/>
    <property type="match status" value="2"/>
</dbReference>
<name>A0A814NIL2_9BILA</name>
<sequence>MTDASDVRVDETVVRQGNRPVEVDYIYTETWKNGNQKTYQIQVKRADYERLATSRNKSTALSFDDFTKVLKPFMMGKFASEDIPTAFRLLDADNSGTIDANELAAFMPIIVPNSSSHMLLHHIQKADKNNDYKLNLQEFTSLINQGIGRDMALGRS</sequence>
<dbReference type="SUPFAM" id="SSF47473">
    <property type="entry name" value="EF-hand"/>
    <property type="match status" value="1"/>
</dbReference>
<proteinExistence type="predicted"/>
<gene>
    <name evidence="3" type="ORF">BJG266_LOCUS20898</name>
    <name evidence="4" type="ORF">QVE165_LOCUS62067</name>
</gene>
<dbReference type="InterPro" id="IPR011992">
    <property type="entry name" value="EF-hand-dom_pair"/>
</dbReference>
<comment type="caution">
    <text evidence="3">The sequence shown here is derived from an EMBL/GenBank/DDBJ whole genome shotgun (WGS) entry which is preliminary data.</text>
</comment>
<keyword evidence="1" id="KW-0106">Calcium</keyword>
<dbReference type="OrthoDB" id="26525at2759"/>
<dbReference type="CDD" id="cd00051">
    <property type="entry name" value="EFh"/>
    <property type="match status" value="1"/>
</dbReference>
<dbReference type="PROSITE" id="PS00018">
    <property type="entry name" value="EF_HAND_1"/>
    <property type="match status" value="1"/>
</dbReference>
<evidence type="ECO:0000313" key="5">
    <source>
        <dbReference type="Proteomes" id="UP000663832"/>
    </source>
</evidence>